<dbReference type="RefSeq" id="WP_271175692.1">
    <property type="nucleotide sequence ID" value="NZ_BAAAJO010000001.1"/>
</dbReference>
<accession>A0A9W6H6T2</accession>
<organism evidence="2 3">
    <name type="scientific">Leifsonia poae</name>
    <dbReference type="NCBI Taxonomy" id="110933"/>
    <lineage>
        <taxon>Bacteria</taxon>
        <taxon>Bacillati</taxon>
        <taxon>Actinomycetota</taxon>
        <taxon>Actinomycetes</taxon>
        <taxon>Micrococcales</taxon>
        <taxon>Microbacteriaceae</taxon>
        <taxon>Leifsonia</taxon>
    </lineage>
</organism>
<dbReference type="PROSITE" id="PS51186">
    <property type="entry name" value="GNAT"/>
    <property type="match status" value="2"/>
</dbReference>
<gene>
    <name evidence="2" type="ORF">GCM10017584_05940</name>
</gene>
<dbReference type="Pfam" id="PF00583">
    <property type="entry name" value="Acetyltransf_1"/>
    <property type="match status" value="1"/>
</dbReference>
<dbReference type="SUPFAM" id="SSF55729">
    <property type="entry name" value="Acyl-CoA N-acyltransferases (Nat)"/>
    <property type="match status" value="2"/>
</dbReference>
<dbReference type="InterPro" id="IPR050276">
    <property type="entry name" value="MshD_Acetyltransferase"/>
</dbReference>
<reference evidence="2" key="2">
    <citation type="submission" date="2023-01" db="EMBL/GenBank/DDBJ databases">
        <authorList>
            <person name="Sun Q."/>
            <person name="Evtushenko L."/>
        </authorList>
    </citation>
    <scope>NUCLEOTIDE SEQUENCE</scope>
    <source>
        <strain evidence="2">VKM Ac-1401</strain>
    </source>
</reference>
<dbReference type="InterPro" id="IPR016181">
    <property type="entry name" value="Acyl_CoA_acyltransferase"/>
</dbReference>
<name>A0A9W6H6T2_9MICO</name>
<proteinExistence type="predicted"/>
<feature type="domain" description="N-acetyltransferase" evidence="1">
    <location>
        <begin position="195"/>
        <end position="350"/>
    </location>
</feature>
<dbReference type="EMBL" id="BSEN01000001">
    <property type="protein sequence ID" value="GLJ75021.1"/>
    <property type="molecule type" value="Genomic_DNA"/>
</dbReference>
<evidence type="ECO:0000313" key="3">
    <source>
        <dbReference type="Proteomes" id="UP001142372"/>
    </source>
</evidence>
<dbReference type="InterPro" id="IPR000182">
    <property type="entry name" value="GNAT_dom"/>
</dbReference>
<dbReference type="PANTHER" id="PTHR43617">
    <property type="entry name" value="L-AMINO ACID N-ACETYLTRANSFERASE"/>
    <property type="match status" value="1"/>
</dbReference>
<evidence type="ECO:0000313" key="2">
    <source>
        <dbReference type="EMBL" id="GLJ75021.1"/>
    </source>
</evidence>
<comment type="caution">
    <text evidence="2">The sequence shown here is derived from an EMBL/GenBank/DDBJ whole genome shotgun (WGS) entry which is preliminary data.</text>
</comment>
<sequence>MAESTQSLPPVNERMTAPELHRPSHPLIAEWRPIAPDDLDTVLELLQAMDAVDHPNYLTTREELEDEFAFTFVQLETDSLLGITADGRAVAAALIVVPPLQETLVRAYLEGGVHPDVRGRGIGRELLAWQRTRAEQLLATSTKRLPAWILAYADARAPQTEHLLQRGGFEIARYFSGLERDLSAPIDAVDPAEGIRIVPFTEERSAAAHAARTDSFRDHWGSQPMSEEQWHSWLGGTFDAGVSFLAVADDPEAPSGEQVVGFALCQVNEDDWASQGFTGAYLGMVGTTRAYRGRRIAPALLSSVLTACASRGWERVTLDVDSESPTGALGLYTRMGFVPTNSETALTRVY</sequence>
<dbReference type="Proteomes" id="UP001142372">
    <property type="component" value="Unassembled WGS sequence"/>
</dbReference>
<evidence type="ECO:0000259" key="1">
    <source>
        <dbReference type="PROSITE" id="PS51186"/>
    </source>
</evidence>
<protein>
    <submittedName>
        <fullName evidence="2">Acetyltransferase, GNAT</fullName>
    </submittedName>
</protein>
<keyword evidence="3" id="KW-1185">Reference proteome</keyword>
<dbReference type="CDD" id="cd04301">
    <property type="entry name" value="NAT_SF"/>
    <property type="match status" value="2"/>
</dbReference>
<dbReference type="PANTHER" id="PTHR43617:SF20">
    <property type="entry name" value="N-ALPHA-ACETYLTRANSFERASE RIMI"/>
    <property type="match status" value="1"/>
</dbReference>
<dbReference type="GO" id="GO:0008999">
    <property type="term" value="F:protein-N-terminal-alanine acetyltransferase activity"/>
    <property type="evidence" value="ECO:0007669"/>
    <property type="project" value="TreeGrafter"/>
</dbReference>
<dbReference type="AlphaFoldDB" id="A0A9W6H6T2"/>
<reference evidence="2" key="1">
    <citation type="journal article" date="2014" name="Int. J. Syst. Evol. Microbiol.">
        <title>Complete genome sequence of Corynebacterium casei LMG S-19264T (=DSM 44701T), isolated from a smear-ripened cheese.</title>
        <authorList>
            <consortium name="US DOE Joint Genome Institute (JGI-PGF)"/>
            <person name="Walter F."/>
            <person name="Albersmeier A."/>
            <person name="Kalinowski J."/>
            <person name="Ruckert C."/>
        </authorList>
    </citation>
    <scope>NUCLEOTIDE SEQUENCE</scope>
    <source>
        <strain evidence="2">VKM Ac-1401</strain>
    </source>
</reference>
<feature type="domain" description="N-acetyltransferase" evidence="1">
    <location>
        <begin position="29"/>
        <end position="193"/>
    </location>
</feature>
<dbReference type="Gene3D" id="3.40.630.30">
    <property type="match status" value="1"/>
</dbReference>